<evidence type="ECO:0000313" key="4">
    <source>
        <dbReference type="Proteomes" id="UP000589520"/>
    </source>
</evidence>
<evidence type="ECO:0000259" key="2">
    <source>
        <dbReference type="Pfam" id="PF13628"/>
    </source>
</evidence>
<dbReference type="EMBL" id="JACCCW010000001">
    <property type="protein sequence ID" value="NYF78622.1"/>
    <property type="molecule type" value="Genomic_DNA"/>
</dbReference>
<dbReference type="PANTHER" id="PTHR38593:SF1">
    <property type="entry name" value="BLR2558 PROTEIN"/>
    <property type="match status" value="1"/>
</dbReference>
<sequence>MRLQLLHAATTLVLLLAPTALLHAAGPASDADKAFVGKVSQGGMYEVEASRVAATRATAPNVKDQALAEVHDHSLVNATLKKIATATGVPVSATLNPEFQQRLAKLKSASPADFDQAYITDMQQIHDKDEKLFAQEATEGSDSYKTFAHQTDLIVKRHIGALNAPDTM</sequence>
<dbReference type="Gene3D" id="1.20.1260.10">
    <property type="match status" value="1"/>
</dbReference>
<dbReference type="InterPro" id="IPR025419">
    <property type="entry name" value="DUF4142"/>
</dbReference>
<gene>
    <name evidence="3" type="ORF">HDF17_000909</name>
</gene>
<feature type="domain" description="DUF4142" evidence="2">
    <location>
        <begin position="31"/>
        <end position="160"/>
    </location>
</feature>
<dbReference type="RefSeq" id="WP_179488177.1">
    <property type="nucleotide sequence ID" value="NZ_JACCCW010000001.1"/>
</dbReference>
<organism evidence="3 4">
    <name type="scientific">Granulicella arctica</name>
    <dbReference type="NCBI Taxonomy" id="940613"/>
    <lineage>
        <taxon>Bacteria</taxon>
        <taxon>Pseudomonadati</taxon>
        <taxon>Acidobacteriota</taxon>
        <taxon>Terriglobia</taxon>
        <taxon>Terriglobales</taxon>
        <taxon>Acidobacteriaceae</taxon>
        <taxon>Granulicella</taxon>
    </lineage>
</organism>
<feature type="chain" id="PRO_5030671431" evidence="1">
    <location>
        <begin position="25"/>
        <end position="168"/>
    </location>
</feature>
<dbReference type="PANTHER" id="PTHR38593">
    <property type="entry name" value="BLR2558 PROTEIN"/>
    <property type="match status" value="1"/>
</dbReference>
<proteinExistence type="predicted"/>
<dbReference type="InterPro" id="IPR012347">
    <property type="entry name" value="Ferritin-like"/>
</dbReference>
<reference evidence="3 4" key="1">
    <citation type="submission" date="2020-07" db="EMBL/GenBank/DDBJ databases">
        <title>Genomic Encyclopedia of Type Strains, Phase IV (KMG-V): Genome sequencing to study the core and pangenomes of soil and plant-associated prokaryotes.</title>
        <authorList>
            <person name="Whitman W."/>
        </authorList>
    </citation>
    <scope>NUCLEOTIDE SEQUENCE [LARGE SCALE GENOMIC DNA]</scope>
    <source>
        <strain evidence="3 4">X4EP2</strain>
    </source>
</reference>
<dbReference type="Proteomes" id="UP000589520">
    <property type="component" value="Unassembled WGS sequence"/>
</dbReference>
<keyword evidence="1" id="KW-0732">Signal</keyword>
<accession>A0A7Y9PEU5</accession>
<evidence type="ECO:0000313" key="3">
    <source>
        <dbReference type="EMBL" id="NYF78622.1"/>
    </source>
</evidence>
<comment type="caution">
    <text evidence="3">The sequence shown here is derived from an EMBL/GenBank/DDBJ whole genome shotgun (WGS) entry which is preliminary data.</text>
</comment>
<name>A0A7Y9PEU5_9BACT</name>
<dbReference type="AlphaFoldDB" id="A0A7Y9PEU5"/>
<protein>
    <submittedName>
        <fullName evidence="3">Putative membrane protein</fullName>
    </submittedName>
</protein>
<keyword evidence="4" id="KW-1185">Reference proteome</keyword>
<dbReference type="Pfam" id="PF13628">
    <property type="entry name" value="DUF4142"/>
    <property type="match status" value="1"/>
</dbReference>
<feature type="signal peptide" evidence="1">
    <location>
        <begin position="1"/>
        <end position="24"/>
    </location>
</feature>
<evidence type="ECO:0000256" key="1">
    <source>
        <dbReference type="SAM" id="SignalP"/>
    </source>
</evidence>